<reference evidence="1 2" key="1">
    <citation type="submission" date="2019-07" db="EMBL/GenBank/DDBJ databases">
        <title>Complete genome of Crassaminicella thermophila SY095.</title>
        <authorList>
            <person name="Li X."/>
        </authorList>
    </citation>
    <scope>NUCLEOTIDE SEQUENCE [LARGE SCALE GENOMIC DNA]</scope>
    <source>
        <strain evidence="1 2">SY095</strain>
    </source>
</reference>
<organism evidence="1 2">
    <name type="scientific">Crassaminicella thermophila</name>
    <dbReference type="NCBI Taxonomy" id="2599308"/>
    <lineage>
        <taxon>Bacteria</taxon>
        <taxon>Bacillati</taxon>
        <taxon>Bacillota</taxon>
        <taxon>Clostridia</taxon>
        <taxon>Eubacteriales</taxon>
        <taxon>Clostridiaceae</taxon>
        <taxon>Crassaminicella</taxon>
    </lineage>
</organism>
<accession>A0A5C0SGH1</accession>
<dbReference type="Proteomes" id="UP000324646">
    <property type="component" value="Chromosome"/>
</dbReference>
<dbReference type="PANTHER" id="PTHR43235:SF1">
    <property type="entry name" value="GLUTAMINE AMIDOTRANSFERASE PB2B2.05-RELATED"/>
    <property type="match status" value="1"/>
</dbReference>
<evidence type="ECO:0000313" key="2">
    <source>
        <dbReference type="Proteomes" id="UP000324646"/>
    </source>
</evidence>
<dbReference type="PROSITE" id="PS51273">
    <property type="entry name" value="GATASE_TYPE_1"/>
    <property type="match status" value="1"/>
</dbReference>
<keyword evidence="2" id="KW-1185">Reference proteome</keyword>
<dbReference type="FunFam" id="3.40.50.880:FF:000030">
    <property type="entry name" value="Gamma-glutamyl-gamma-aminobutyrate hydrolase PuuD"/>
    <property type="match status" value="1"/>
</dbReference>
<name>A0A5C0SGH1_CRATE</name>
<dbReference type="AlphaFoldDB" id="A0A5C0SGH1"/>
<protein>
    <submittedName>
        <fullName evidence="1">Gamma-glutamyl-gamma-aminobutyrate hydrolase family protein</fullName>
    </submittedName>
</protein>
<dbReference type="GO" id="GO:0006598">
    <property type="term" value="P:polyamine catabolic process"/>
    <property type="evidence" value="ECO:0007669"/>
    <property type="project" value="TreeGrafter"/>
</dbReference>
<dbReference type="InterPro" id="IPR029062">
    <property type="entry name" value="Class_I_gatase-like"/>
</dbReference>
<gene>
    <name evidence="1" type="ORF">FQB35_12265</name>
</gene>
<dbReference type="Gene3D" id="3.40.50.880">
    <property type="match status" value="1"/>
</dbReference>
<proteinExistence type="predicted"/>
<dbReference type="EMBL" id="CP042243">
    <property type="protein sequence ID" value="QEK13675.1"/>
    <property type="molecule type" value="Genomic_DNA"/>
</dbReference>
<dbReference type="GO" id="GO:0005829">
    <property type="term" value="C:cytosol"/>
    <property type="evidence" value="ECO:0007669"/>
    <property type="project" value="TreeGrafter"/>
</dbReference>
<evidence type="ECO:0000313" key="1">
    <source>
        <dbReference type="EMBL" id="QEK13675.1"/>
    </source>
</evidence>
<dbReference type="KEGG" id="crs:FQB35_12265"/>
<dbReference type="OrthoDB" id="9813383at2"/>
<keyword evidence="1" id="KW-0378">Hydrolase</keyword>
<dbReference type="CDD" id="cd01745">
    <property type="entry name" value="GATase1_2"/>
    <property type="match status" value="1"/>
</dbReference>
<dbReference type="SUPFAM" id="SSF52317">
    <property type="entry name" value="Class I glutamine amidotransferase-like"/>
    <property type="match status" value="1"/>
</dbReference>
<dbReference type="Pfam" id="PF07722">
    <property type="entry name" value="Peptidase_C26"/>
    <property type="match status" value="1"/>
</dbReference>
<dbReference type="InterPro" id="IPR044668">
    <property type="entry name" value="PuuD-like"/>
</dbReference>
<dbReference type="PANTHER" id="PTHR43235">
    <property type="entry name" value="GLUTAMINE AMIDOTRANSFERASE PB2B2.05-RELATED"/>
    <property type="match status" value="1"/>
</dbReference>
<dbReference type="GO" id="GO:0033969">
    <property type="term" value="F:gamma-glutamyl-gamma-aminobutyrate hydrolase activity"/>
    <property type="evidence" value="ECO:0007669"/>
    <property type="project" value="TreeGrafter"/>
</dbReference>
<sequence length="243" mass="27795">MKPIIGITTFWENRPQKLYNLVSYHYIRSVHMAGGIPILIPLMDDKIAGYEYIKSIDGLILSGGEDISPIVYGENPIEQVKLICDERDGFEINLFLEALKNNLPILGICRGIQIMNVALGGTLYQDIHAQRENTLGHYPKDTPVHNLYHQVHVKNESKIYNVFRQNEIRVNSFHHQAIKEIGNELIETAWAADGIIEAVEHIHKKFVVGVQWHPEDLTVHHPIFLKLFKALIEASKKQKGNFF</sequence>
<dbReference type="InterPro" id="IPR011697">
    <property type="entry name" value="Peptidase_C26"/>
</dbReference>